<evidence type="ECO:0000313" key="2">
    <source>
        <dbReference type="Proteomes" id="UP001230504"/>
    </source>
</evidence>
<reference evidence="1" key="1">
    <citation type="submission" date="2021-06" db="EMBL/GenBank/DDBJ databases">
        <title>Comparative genomics, transcriptomics and evolutionary studies reveal genomic signatures of adaptation to plant cell wall in hemibiotrophic fungi.</title>
        <authorList>
            <consortium name="DOE Joint Genome Institute"/>
            <person name="Baroncelli R."/>
            <person name="Diaz J.F."/>
            <person name="Benocci T."/>
            <person name="Peng M."/>
            <person name="Battaglia E."/>
            <person name="Haridas S."/>
            <person name="Andreopoulos W."/>
            <person name="Labutti K."/>
            <person name="Pangilinan J."/>
            <person name="Floch G.L."/>
            <person name="Makela M.R."/>
            <person name="Henrissat B."/>
            <person name="Grigoriev I.V."/>
            <person name="Crouch J.A."/>
            <person name="De Vries R.P."/>
            <person name="Sukno S.A."/>
            <person name="Thon M.R."/>
        </authorList>
    </citation>
    <scope>NUCLEOTIDE SEQUENCE</scope>
    <source>
        <strain evidence="1">CBS 125086</strain>
    </source>
</reference>
<name>A0AAD8QCD0_9PEZI</name>
<sequence length="126" mass="14363">MAMAVAASLSLNILVERRTLGFIVCNHHHHRRPLPLFNTLPPCPFAASIPFGSHSPRRLSPRPCRNITHLITLDHSDLLSHPPAPGLHSSLLAMRYYRRSDYGRHRRLGLPLRLLLFRLVAPWRCA</sequence>
<dbReference type="Proteomes" id="UP001230504">
    <property type="component" value="Unassembled WGS sequence"/>
</dbReference>
<dbReference type="RefSeq" id="XP_060420374.1">
    <property type="nucleotide sequence ID" value="XM_060556562.1"/>
</dbReference>
<proteinExistence type="predicted"/>
<protein>
    <submittedName>
        <fullName evidence="1">Uncharacterized protein</fullName>
    </submittedName>
</protein>
<keyword evidence="2" id="KW-1185">Reference proteome</keyword>
<gene>
    <name evidence="1" type="ORF">LY79DRAFT_536093</name>
</gene>
<evidence type="ECO:0000313" key="1">
    <source>
        <dbReference type="EMBL" id="KAK1599785.1"/>
    </source>
</evidence>
<organism evidence="1 2">
    <name type="scientific">Colletotrichum navitas</name>
    <dbReference type="NCBI Taxonomy" id="681940"/>
    <lineage>
        <taxon>Eukaryota</taxon>
        <taxon>Fungi</taxon>
        <taxon>Dikarya</taxon>
        <taxon>Ascomycota</taxon>
        <taxon>Pezizomycotina</taxon>
        <taxon>Sordariomycetes</taxon>
        <taxon>Hypocreomycetidae</taxon>
        <taxon>Glomerellales</taxon>
        <taxon>Glomerellaceae</taxon>
        <taxon>Colletotrichum</taxon>
        <taxon>Colletotrichum graminicola species complex</taxon>
    </lineage>
</organism>
<dbReference type="AlphaFoldDB" id="A0AAD8QCD0"/>
<accession>A0AAD8QCD0</accession>
<comment type="caution">
    <text evidence="1">The sequence shown here is derived from an EMBL/GenBank/DDBJ whole genome shotgun (WGS) entry which is preliminary data.</text>
</comment>
<dbReference type="EMBL" id="JAHLJV010000002">
    <property type="protein sequence ID" value="KAK1599785.1"/>
    <property type="molecule type" value="Genomic_DNA"/>
</dbReference>
<dbReference type="GeneID" id="85440802"/>